<keyword evidence="1" id="KW-0472">Membrane</keyword>
<dbReference type="InterPro" id="IPR013362">
    <property type="entry name" value="Pilus_4_PilV"/>
</dbReference>
<organism evidence="3 4">
    <name type="scientific">Marinagarivorans cellulosilyticus</name>
    <dbReference type="NCBI Taxonomy" id="2721545"/>
    <lineage>
        <taxon>Bacteria</taxon>
        <taxon>Pseudomonadati</taxon>
        <taxon>Pseudomonadota</taxon>
        <taxon>Gammaproteobacteria</taxon>
        <taxon>Cellvibrionales</taxon>
        <taxon>Cellvibrionaceae</taxon>
        <taxon>Marinagarivorans</taxon>
    </lineage>
</organism>
<dbReference type="Pfam" id="PF22150">
    <property type="entry name" value="Tt1218-like"/>
    <property type="match status" value="1"/>
</dbReference>
<keyword evidence="1" id="KW-1133">Transmembrane helix</keyword>
<feature type="transmembrane region" description="Helical" evidence="1">
    <location>
        <begin position="12"/>
        <end position="33"/>
    </location>
</feature>
<protein>
    <submittedName>
        <fullName evidence="3">Type IV pilus assembly protein PilV</fullName>
    </submittedName>
</protein>
<evidence type="ECO:0000313" key="4">
    <source>
        <dbReference type="Proteomes" id="UP001320119"/>
    </source>
</evidence>
<proteinExistence type="predicted"/>
<dbReference type="EMBL" id="AP023086">
    <property type="protein sequence ID" value="BCD95884.1"/>
    <property type="molecule type" value="Genomic_DNA"/>
</dbReference>
<keyword evidence="4" id="KW-1185">Reference proteome</keyword>
<sequence length="163" mass="17941">MVKPIKRMCGATLLEMMISLFVMGVGMMGVLGMQTQAVRFNHQAYSYSQAVFLAQEIMESIRANKTVAASYQVALGDGSSTAKNCSAVNANCSHSQLKDWDINAWQEKVAKRLPAGKGGIAYDGTTYVVTLEFDLIPMDKQRDKSTEQTLDNERQTYTLKAGL</sequence>
<feature type="domain" description="Type IV pilin Tt1218-like" evidence="2">
    <location>
        <begin position="33"/>
        <end position="102"/>
    </location>
</feature>
<dbReference type="Proteomes" id="UP001320119">
    <property type="component" value="Chromosome"/>
</dbReference>
<evidence type="ECO:0000313" key="3">
    <source>
        <dbReference type="EMBL" id="BCD95884.1"/>
    </source>
</evidence>
<name>A0AAN2BII0_9GAMM</name>
<dbReference type="InterPro" id="IPR054402">
    <property type="entry name" value="Tt1218-like_dom"/>
</dbReference>
<evidence type="ECO:0000256" key="1">
    <source>
        <dbReference type="SAM" id="Phobius"/>
    </source>
</evidence>
<keyword evidence="1" id="KW-0812">Transmembrane</keyword>
<reference evidence="3 4" key="1">
    <citation type="journal article" date="2022" name="IScience">
        <title>An ultrasensitive nanofiber-based assay for enzymatic hydrolysis and deep-sea microbial degradation of cellulose.</title>
        <authorList>
            <person name="Tsudome M."/>
            <person name="Tachioka M."/>
            <person name="Miyazaki M."/>
            <person name="Uchimura K."/>
            <person name="Tsuda M."/>
            <person name="Takaki Y."/>
            <person name="Deguchi S."/>
        </authorList>
    </citation>
    <scope>NUCLEOTIDE SEQUENCE [LARGE SCALE GENOMIC DNA]</scope>
    <source>
        <strain evidence="3 4">GE09</strain>
    </source>
</reference>
<accession>A0AAN2BII0</accession>
<dbReference type="AlphaFoldDB" id="A0AAN2BII0"/>
<gene>
    <name evidence="3" type="ORF">MARGE09_P0083</name>
</gene>
<evidence type="ECO:0000259" key="2">
    <source>
        <dbReference type="Pfam" id="PF22150"/>
    </source>
</evidence>
<dbReference type="RefSeq" id="WP_236985364.1">
    <property type="nucleotide sequence ID" value="NZ_AP023086.1"/>
</dbReference>
<dbReference type="KEGG" id="marq:MARGE09_P0083"/>
<dbReference type="NCBIfam" id="TIGR02523">
    <property type="entry name" value="type_IV_pilV"/>
    <property type="match status" value="1"/>
</dbReference>